<keyword evidence="1" id="KW-0732">Signal</keyword>
<feature type="signal peptide" evidence="1">
    <location>
        <begin position="1"/>
        <end position="21"/>
    </location>
</feature>
<reference evidence="2 3" key="1">
    <citation type="submission" date="2016-09" db="EMBL/GenBank/DDBJ databases">
        <title>Extensive genetic diversity and differential bi-allelic expression allows diatom success in the polar Southern Ocean.</title>
        <authorList>
            <consortium name="DOE Joint Genome Institute"/>
            <person name="Mock T."/>
            <person name="Otillar R.P."/>
            <person name="Strauss J."/>
            <person name="Dupont C."/>
            <person name="Frickenhaus S."/>
            <person name="Maumus F."/>
            <person name="Mcmullan M."/>
            <person name="Sanges R."/>
            <person name="Schmutz J."/>
            <person name="Toseland A."/>
            <person name="Valas R."/>
            <person name="Veluchamy A."/>
            <person name="Ward B.J."/>
            <person name="Allen A."/>
            <person name="Barry K."/>
            <person name="Falciatore A."/>
            <person name="Ferrante M."/>
            <person name="Fortunato A.E."/>
            <person name="Gloeckner G."/>
            <person name="Gruber A."/>
            <person name="Hipkin R."/>
            <person name="Janech M."/>
            <person name="Kroth P."/>
            <person name="Leese F."/>
            <person name="Lindquist E."/>
            <person name="Lyon B.R."/>
            <person name="Martin J."/>
            <person name="Mayer C."/>
            <person name="Parker M."/>
            <person name="Quesneville H."/>
            <person name="Raymond J."/>
            <person name="Uhlig C."/>
            <person name="Valentin K.U."/>
            <person name="Worden A.Z."/>
            <person name="Armbrust E.V."/>
            <person name="Bowler C."/>
            <person name="Green B."/>
            <person name="Moulton V."/>
            <person name="Van Oosterhout C."/>
            <person name="Grigoriev I."/>
        </authorList>
    </citation>
    <scope>NUCLEOTIDE SEQUENCE [LARGE SCALE GENOMIC DNA]</scope>
    <source>
        <strain evidence="2 3">CCMP1102</strain>
    </source>
</reference>
<accession>A0A1E7EPT0</accession>
<dbReference type="PANTHER" id="PTHR33835:SF2">
    <property type="entry name" value="LYSINE-TRNA LIGASE"/>
    <property type="match status" value="1"/>
</dbReference>
<proteinExistence type="predicted"/>
<feature type="chain" id="PRO_5009192096" description="DUF4336 domain-containing protein" evidence="1">
    <location>
        <begin position="22"/>
        <end position="405"/>
    </location>
</feature>
<evidence type="ECO:0000256" key="1">
    <source>
        <dbReference type="SAM" id="SignalP"/>
    </source>
</evidence>
<dbReference type="Pfam" id="PF14234">
    <property type="entry name" value="DUF4336"/>
    <property type="match status" value="1"/>
</dbReference>
<dbReference type="OrthoDB" id="421671at2759"/>
<gene>
    <name evidence="2" type="ORF">FRACYDRAFT_229363</name>
</gene>
<dbReference type="KEGG" id="fcy:FRACYDRAFT_229363"/>
<keyword evidence="3" id="KW-1185">Reference proteome</keyword>
<dbReference type="AlphaFoldDB" id="A0A1E7EPT0"/>
<dbReference type="InParanoid" id="A0A1E7EPT0"/>
<dbReference type="PANTHER" id="PTHR33835">
    <property type="entry name" value="YALI0C07656P"/>
    <property type="match status" value="1"/>
</dbReference>
<sequence>MCLLFGLVLFCLALGYERGRAAAVLSTCGVSNSNALELVFNEKQQYVQKFPTLFAPLYGEAFKKTIKRSLEPNNNANTTIWAVEQNLELGPLQTPIRCVVVRLKNGSLWVHAPLAPTQEFFELVESCGEKVAHIVVPTYALEHKVFVKDALQRWPDAKLWTSPGQFSFPFDVSEEFVFGKRVDGVLDAKSHPLIPWSDEIDYATLAGGTFDIGGKPTTLFETAFLHKASKSLIVTDAVAQIPKTVPPLNNPENLLLISKLSTADPMPDDTPSSRLIGWEKTALLVSYFFPEHEEFDPKKLGVVTWTEGWHDNFNALAGRLIVPPVVRTLIYAQNRSRVGEWVDEVVERWEFDQIVPAHFEAPIKATSRDFANAFLFLKDDTVDAFPENDLARGLRPIADAALKVL</sequence>
<evidence type="ECO:0000313" key="3">
    <source>
        <dbReference type="Proteomes" id="UP000095751"/>
    </source>
</evidence>
<evidence type="ECO:0008006" key="4">
    <source>
        <dbReference type="Google" id="ProtNLM"/>
    </source>
</evidence>
<name>A0A1E7EPT0_9STRA</name>
<dbReference type="InterPro" id="IPR025638">
    <property type="entry name" value="DUF4336"/>
</dbReference>
<dbReference type="Proteomes" id="UP000095751">
    <property type="component" value="Unassembled WGS sequence"/>
</dbReference>
<organism evidence="2 3">
    <name type="scientific">Fragilariopsis cylindrus CCMP1102</name>
    <dbReference type="NCBI Taxonomy" id="635003"/>
    <lineage>
        <taxon>Eukaryota</taxon>
        <taxon>Sar</taxon>
        <taxon>Stramenopiles</taxon>
        <taxon>Ochrophyta</taxon>
        <taxon>Bacillariophyta</taxon>
        <taxon>Bacillariophyceae</taxon>
        <taxon>Bacillariophycidae</taxon>
        <taxon>Bacillariales</taxon>
        <taxon>Bacillariaceae</taxon>
        <taxon>Fragilariopsis</taxon>
    </lineage>
</organism>
<evidence type="ECO:0000313" key="2">
    <source>
        <dbReference type="EMBL" id="OEU07875.1"/>
    </source>
</evidence>
<dbReference type="EMBL" id="KV784383">
    <property type="protein sequence ID" value="OEU07875.1"/>
    <property type="molecule type" value="Genomic_DNA"/>
</dbReference>
<protein>
    <recommendedName>
        <fullName evidence="4">DUF4336 domain-containing protein</fullName>
    </recommendedName>
</protein>